<dbReference type="EMBL" id="MU003815">
    <property type="protein sequence ID" value="KAF2719146.1"/>
    <property type="molecule type" value="Genomic_DNA"/>
</dbReference>
<accession>A0A9P4UN85</accession>
<dbReference type="PANTHER" id="PTHR39460">
    <property type="entry name" value="EXPRESSED PROTEIN"/>
    <property type="match status" value="1"/>
</dbReference>
<dbReference type="Proteomes" id="UP000799441">
    <property type="component" value="Unassembled WGS sequence"/>
</dbReference>
<protein>
    <recommendedName>
        <fullName evidence="2">DUF7729 domain-containing protein</fullName>
    </recommendedName>
</protein>
<dbReference type="Pfam" id="PF24855">
    <property type="entry name" value="DUF7729"/>
    <property type="match status" value="1"/>
</dbReference>
<dbReference type="AlphaFoldDB" id="A0A9P4UN85"/>
<feature type="compositionally biased region" description="Polar residues" evidence="1">
    <location>
        <begin position="1"/>
        <end position="27"/>
    </location>
</feature>
<evidence type="ECO:0000313" key="3">
    <source>
        <dbReference type="EMBL" id="KAF2719146.1"/>
    </source>
</evidence>
<keyword evidence="4" id="KW-1185">Reference proteome</keyword>
<comment type="caution">
    <text evidence="3">The sequence shown here is derived from an EMBL/GenBank/DDBJ whole genome shotgun (WGS) entry which is preliminary data.</text>
</comment>
<organism evidence="3 4">
    <name type="scientific">Polychaeton citri CBS 116435</name>
    <dbReference type="NCBI Taxonomy" id="1314669"/>
    <lineage>
        <taxon>Eukaryota</taxon>
        <taxon>Fungi</taxon>
        <taxon>Dikarya</taxon>
        <taxon>Ascomycota</taxon>
        <taxon>Pezizomycotina</taxon>
        <taxon>Dothideomycetes</taxon>
        <taxon>Dothideomycetidae</taxon>
        <taxon>Capnodiales</taxon>
        <taxon>Capnodiaceae</taxon>
        <taxon>Polychaeton</taxon>
    </lineage>
</organism>
<gene>
    <name evidence="3" type="ORF">K431DRAFT_191664</name>
</gene>
<feature type="region of interest" description="Disordered" evidence="1">
    <location>
        <begin position="1"/>
        <end position="33"/>
    </location>
</feature>
<evidence type="ECO:0000256" key="1">
    <source>
        <dbReference type="SAM" id="MobiDB-lite"/>
    </source>
</evidence>
<proteinExistence type="predicted"/>
<name>A0A9P4UN85_9PEZI</name>
<reference evidence="3" key="1">
    <citation type="journal article" date="2020" name="Stud. Mycol.">
        <title>101 Dothideomycetes genomes: a test case for predicting lifestyles and emergence of pathogens.</title>
        <authorList>
            <person name="Haridas S."/>
            <person name="Albert R."/>
            <person name="Binder M."/>
            <person name="Bloem J."/>
            <person name="Labutti K."/>
            <person name="Salamov A."/>
            <person name="Andreopoulos B."/>
            <person name="Baker S."/>
            <person name="Barry K."/>
            <person name="Bills G."/>
            <person name="Bluhm B."/>
            <person name="Cannon C."/>
            <person name="Castanera R."/>
            <person name="Culley D."/>
            <person name="Daum C."/>
            <person name="Ezra D."/>
            <person name="Gonzalez J."/>
            <person name="Henrissat B."/>
            <person name="Kuo A."/>
            <person name="Liang C."/>
            <person name="Lipzen A."/>
            <person name="Lutzoni F."/>
            <person name="Magnuson J."/>
            <person name="Mondo S."/>
            <person name="Nolan M."/>
            <person name="Ohm R."/>
            <person name="Pangilinan J."/>
            <person name="Park H.-J."/>
            <person name="Ramirez L."/>
            <person name="Alfaro M."/>
            <person name="Sun H."/>
            <person name="Tritt A."/>
            <person name="Yoshinaga Y."/>
            <person name="Zwiers L.-H."/>
            <person name="Turgeon B."/>
            <person name="Goodwin S."/>
            <person name="Spatafora J."/>
            <person name="Crous P."/>
            <person name="Grigoriev I."/>
        </authorList>
    </citation>
    <scope>NUCLEOTIDE SEQUENCE</scope>
    <source>
        <strain evidence="3">CBS 116435</strain>
    </source>
</reference>
<evidence type="ECO:0000313" key="4">
    <source>
        <dbReference type="Proteomes" id="UP000799441"/>
    </source>
</evidence>
<dbReference type="PANTHER" id="PTHR39460:SF1">
    <property type="entry name" value="C6 TRANSCRIPTION FACTOR"/>
    <property type="match status" value="1"/>
</dbReference>
<feature type="non-terminal residue" evidence="3">
    <location>
        <position position="238"/>
    </location>
</feature>
<sequence>SSTITASGDSAATTRPLQTAVAPTQSPLPRPFDSSLGNNFTSPACPAFFNDFLSNPSFQACLPFSLLLQTSNSFFAASRSLVTLTHTLDATCNVNFTECSALMASLAQEIQSDDTCGEDLEMQNPMVQQAYNGFVAYEPLYQAGCYSDHDGNYCFAKAVSNSTASTGSYIYYLPLGVQLPGGSRPLCNNCMQSTMAIFAQYASNSSQPLSDTYAPAASQIDMTCGPRFVSASVQSSAA</sequence>
<feature type="domain" description="DUF7729" evidence="2">
    <location>
        <begin position="27"/>
        <end position="232"/>
    </location>
</feature>
<dbReference type="OrthoDB" id="2564812at2759"/>
<dbReference type="InterPro" id="IPR056146">
    <property type="entry name" value="DUF7729"/>
</dbReference>
<evidence type="ECO:0000259" key="2">
    <source>
        <dbReference type="Pfam" id="PF24855"/>
    </source>
</evidence>
<feature type="non-terminal residue" evidence="3">
    <location>
        <position position="1"/>
    </location>
</feature>